<protein>
    <recommendedName>
        <fullName evidence="5">DUF1835 domain-containing protein</fullName>
    </recommendedName>
</protein>
<dbReference type="RefSeq" id="WP_014256305.1">
    <property type="nucleotide sequence ID" value="NC_016627.1"/>
</dbReference>
<evidence type="ECO:0000259" key="2">
    <source>
        <dbReference type="Pfam" id="PF12395"/>
    </source>
</evidence>
<dbReference type="STRING" id="720554.Clocl_3257"/>
<dbReference type="InterPro" id="IPR022123">
    <property type="entry name" value="DUF3658"/>
</dbReference>
<evidence type="ECO:0000313" key="4">
    <source>
        <dbReference type="Proteomes" id="UP000005435"/>
    </source>
</evidence>
<dbReference type="EMBL" id="CP003065">
    <property type="protein sequence ID" value="AEV69772.1"/>
    <property type="molecule type" value="Genomic_DNA"/>
</dbReference>
<sequence length="321" mass="36625">MIDIVFGDSACGSLRLAQRYGKGEYIMDGPFAVFISHEDGSEPTQEEIEAAKREAVEKERLAWERAVPLGGNPEDIFGFDLVLSVGDISEIQPGINRVQILGNLYSIYPNSDWQQVVQEIVSKAKEDMKTVEERAASGESLRIWYSNKPDEMCGLYWFMDHLDQWKVHDGQVFVVKLPEWEANEEGEIIQKSCWGEVAPGEWYRYITLQKPVLPGFIQSCATCWKELQRENSLLRAVVNGQLVSVSEKFYDDFILREIAAEGNEFNEAKIIGQVLAKYRLGIADFWVALRIEEMIRAGMFEVVSDAAEDMPHYHRVLKKCI</sequence>
<accession>G8LWC5</accession>
<reference evidence="4" key="1">
    <citation type="submission" date="2011-12" db="EMBL/GenBank/DDBJ databases">
        <title>Complete sequence of Clostridium clariflavum DSM 19732.</title>
        <authorList>
            <consortium name="US DOE Joint Genome Institute"/>
            <person name="Lucas S."/>
            <person name="Han J."/>
            <person name="Lapidus A."/>
            <person name="Cheng J.-F."/>
            <person name="Goodwin L."/>
            <person name="Pitluck S."/>
            <person name="Peters L."/>
            <person name="Teshima H."/>
            <person name="Detter J.C."/>
            <person name="Han C."/>
            <person name="Tapia R."/>
            <person name="Land M."/>
            <person name="Hauser L."/>
            <person name="Kyrpides N."/>
            <person name="Ivanova N."/>
            <person name="Pagani I."/>
            <person name="Kitzmiller T."/>
            <person name="Lynd L."/>
            <person name="Izquierdo J."/>
            <person name="Woyke T."/>
        </authorList>
    </citation>
    <scope>NUCLEOTIDE SEQUENCE [LARGE SCALE GENOMIC DNA]</scope>
    <source>
        <strain evidence="4">DSM 19732 / NBRC 101661 / EBR45</strain>
    </source>
</reference>
<evidence type="ECO:0000259" key="1">
    <source>
        <dbReference type="Pfam" id="PF08874"/>
    </source>
</evidence>
<dbReference type="KEGG" id="ccl:Clocl_3257"/>
<dbReference type="OrthoDB" id="1654031at2"/>
<evidence type="ECO:0008006" key="5">
    <source>
        <dbReference type="Google" id="ProtNLM"/>
    </source>
</evidence>
<dbReference type="Pfam" id="PF08874">
    <property type="entry name" value="DUF1835"/>
    <property type="match status" value="1"/>
</dbReference>
<organism evidence="3 4">
    <name type="scientific">Acetivibrio clariflavus (strain DSM 19732 / NBRC 101661 / EBR45)</name>
    <name type="common">Clostridium clariflavum</name>
    <dbReference type="NCBI Taxonomy" id="720554"/>
    <lineage>
        <taxon>Bacteria</taxon>
        <taxon>Bacillati</taxon>
        <taxon>Bacillota</taxon>
        <taxon>Clostridia</taxon>
        <taxon>Eubacteriales</taxon>
        <taxon>Oscillospiraceae</taxon>
        <taxon>Acetivibrio</taxon>
    </lineage>
</organism>
<dbReference type="HOGENOM" id="CLU_074533_0_0_9"/>
<feature type="domain" description="DUF1835" evidence="1">
    <location>
        <begin position="70"/>
        <end position="166"/>
    </location>
</feature>
<gene>
    <name evidence="3" type="ordered locus">Clocl_3257</name>
</gene>
<dbReference type="Proteomes" id="UP000005435">
    <property type="component" value="Chromosome"/>
</dbReference>
<name>G8LWC5_ACECE</name>
<feature type="domain" description="DUF3658" evidence="2">
    <location>
        <begin position="206"/>
        <end position="306"/>
    </location>
</feature>
<keyword evidence="4" id="KW-1185">Reference proteome</keyword>
<dbReference type="Pfam" id="PF12395">
    <property type="entry name" value="DUF3658"/>
    <property type="match status" value="1"/>
</dbReference>
<proteinExistence type="predicted"/>
<dbReference type="InterPro" id="IPR014973">
    <property type="entry name" value="DUF1835"/>
</dbReference>
<reference evidence="3 4" key="2">
    <citation type="journal article" date="2012" name="Stand. Genomic Sci.">
        <title>Complete Genome Sequence of Clostridium clariflavum DSM 19732.</title>
        <authorList>
            <person name="Izquierdo J.A."/>
            <person name="Goodwin L."/>
            <person name="Davenport K.W."/>
            <person name="Teshima H."/>
            <person name="Bruce D."/>
            <person name="Detter C."/>
            <person name="Tapia R."/>
            <person name="Han S."/>
            <person name="Land M."/>
            <person name="Hauser L."/>
            <person name="Jeffries C.D."/>
            <person name="Han J."/>
            <person name="Pitluck S."/>
            <person name="Nolan M."/>
            <person name="Chen A."/>
            <person name="Huntemann M."/>
            <person name="Mavromatis K."/>
            <person name="Mikhailova N."/>
            <person name="Liolios K."/>
            <person name="Woyke T."/>
            <person name="Lynd L.R."/>
        </authorList>
    </citation>
    <scope>NUCLEOTIDE SEQUENCE [LARGE SCALE GENOMIC DNA]</scope>
    <source>
        <strain evidence="4">DSM 19732 / NBRC 101661 / EBR45</strain>
    </source>
</reference>
<dbReference type="eggNOG" id="ENOG502Z939">
    <property type="taxonomic scope" value="Bacteria"/>
</dbReference>
<dbReference type="AlphaFoldDB" id="G8LWC5"/>
<evidence type="ECO:0000313" key="3">
    <source>
        <dbReference type="EMBL" id="AEV69772.1"/>
    </source>
</evidence>